<proteinExistence type="predicted"/>
<dbReference type="InterPro" id="IPR043906">
    <property type="entry name" value="Gfo/Idh/MocA_OxRdtase_bact_C"/>
</dbReference>
<name>A0A7H0LG35_9SPHN</name>
<dbReference type="InterPro" id="IPR000683">
    <property type="entry name" value="Gfo/Idh/MocA-like_OxRdtase_N"/>
</dbReference>
<feature type="domain" description="Gfo/Idh/MocA-like oxidoreductase bacterial type C-terminal" evidence="2">
    <location>
        <begin position="225"/>
        <end position="282"/>
    </location>
</feature>
<dbReference type="RefSeq" id="WP_187760966.1">
    <property type="nucleotide sequence ID" value="NZ_CP061038.1"/>
</dbReference>
<accession>A0A7H0LG35</accession>
<dbReference type="PANTHER" id="PTHR43818">
    <property type="entry name" value="BCDNA.GH03377"/>
    <property type="match status" value="1"/>
</dbReference>
<evidence type="ECO:0000259" key="2">
    <source>
        <dbReference type="Pfam" id="PF19051"/>
    </source>
</evidence>
<reference evidence="3 4" key="1">
    <citation type="submission" date="2020-09" db="EMBL/GenBank/DDBJ databases">
        <title>Sphingomonas sp., a new species isolated from pork steak.</title>
        <authorList>
            <person name="Heidler von Heilborn D."/>
        </authorList>
    </citation>
    <scope>NUCLEOTIDE SEQUENCE [LARGE SCALE GENOMIC DNA]</scope>
    <source>
        <strain evidence="4">S8-3T</strain>
    </source>
</reference>
<dbReference type="Gene3D" id="3.30.360.10">
    <property type="entry name" value="Dihydrodipicolinate Reductase, domain 2"/>
    <property type="match status" value="1"/>
</dbReference>
<dbReference type="GO" id="GO:0000166">
    <property type="term" value="F:nucleotide binding"/>
    <property type="evidence" value="ECO:0007669"/>
    <property type="project" value="InterPro"/>
</dbReference>
<dbReference type="InterPro" id="IPR036291">
    <property type="entry name" value="NAD(P)-bd_dom_sf"/>
</dbReference>
<sequence>MIGSMSGPEPGPTVSGTDAMAAGITRRAWLGGAAALAMPGVASGRRRAAPSDRVNLAVIGAGGMGAANMMRLTGQNIVAAADPDFDHVAKSFIDRQGATIPQRAPLRAAYDRATRYADYRRMFDKQRDLDAVLIATPDHHHAVAAKMAMERGLHVYVQKPLTYTVGEGRLLGELARRNPKLITQMGNQGHSGHDGRRVVEIVRGGAIGRVREVHAWTNRPMWPQGIARPAARAKPASLDWDVWLGPATVNWGYNPDYTHFNWRGWVPFGVGALGDMGAHLLDFPLWALSPGLPTRIESRHSIWGGDTDLWDGRPPAELGSYPLAGVTYYEFGDAPGGPVRLTWYDGGLMPPTPPGLPAGVAMNPDGGVLYIGDKGMLMHETYGEKPVLIGEGVAERAAAVPQTLLRVAGGRDGHEMNWIAAIRGEAPISSPFAEAVPLNETMLLGVVAMRAGQPIRYDGRAGRIIDVTDANRFLERDYRQGWTL</sequence>
<evidence type="ECO:0000313" key="4">
    <source>
        <dbReference type="Proteomes" id="UP000516148"/>
    </source>
</evidence>
<dbReference type="KEGG" id="spap:H3Z74_18095"/>
<dbReference type="Pfam" id="PF19051">
    <property type="entry name" value="GFO_IDH_MocA_C2"/>
    <property type="match status" value="1"/>
</dbReference>
<evidence type="ECO:0000259" key="1">
    <source>
        <dbReference type="Pfam" id="PF01408"/>
    </source>
</evidence>
<dbReference type="SUPFAM" id="SSF51735">
    <property type="entry name" value="NAD(P)-binding Rossmann-fold domains"/>
    <property type="match status" value="1"/>
</dbReference>
<dbReference type="InterPro" id="IPR050463">
    <property type="entry name" value="Gfo/Idh/MocA_oxidrdct_glycsds"/>
</dbReference>
<dbReference type="AlphaFoldDB" id="A0A7H0LG35"/>
<dbReference type="SUPFAM" id="SSF55347">
    <property type="entry name" value="Glyceraldehyde-3-phosphate dehydrogenase-like, C-terminal domain"/>
    <property type="match status" value="1"/>
</dbReference>
<gene>
    <name evidence="3" type="ORF">H3Z74_18095</name>
</gene>
<dbReference type="Gene3D" id="3.40.50.720">
    <property type="entry name" value="NAD(P)-binding Rossmann-like Domain"/>
    <property type="match status" value="1"/>
</dbReference>
<dbReference type="Proteomes" id="UP000516148">
    <property type="component" value="Chromosome"/>
</dbReference>
<evidence type="ECO:0000313" key="3">
    <source>
        <dbReference type="EMBL" id="QNQ08638.1"/>
    </source>
</evidence>
<keyword evidence="4" id="KW-1185">Reference proteome</keyword>
<protein>
    <submittedName>
        <fullName evidence="3">Gfo/Idh/MocA family oxidoreductase</fullName>
    </submittedName>
</protein>
<organism evidence="3 4">
    <name type="scientific">Sphingomonas alpina</name>
    <dbReference type="NCBI Taxonomy" id="653931"/>
    <lineage>
        <taxon>Bacteria</taxon>
        <taxon>Pseudomonadati</taxon>
        <taxon>Pseudomonadota</taxon>
        <taxon>Alphaproteobacteria</taxon>
        <taxon>Sphingomonadales</taxon>
        <taxon>Sphingomonadaceae</taxon>
        <taxon>Sphingomonas</taxon>
    </lineage>
</organism>
<feature type="domain" description="Gfo/Idh/MocA-like oxidoreductase N-terminal" evidence="1">
    <location>
        <begin position="55"/>
        <end position="182"/>
    </location>
</feature>
<dbReference type="PANTHER" id="PTHR43818:SF10">
    <property type="entry name" value="NADH-DEPENDENT DEHYDROGENASE-RELATED"/>
    <property type="match status" value="1"/>
</dbReference>
<dbReference type="EMBL" id="CP061038">
    <property type="protein sequence ID" value="QNQ08638.1"/>
    <property type="molecule type" value="Genomic_DNA"/>
</dbReference>
<dbReference type="Pfam" id="PF01408">
    <property type="entry name" value="GFO_IDH_MocA"/>
    <property type="match status" value="1"/>
</dbReference>